<proteinExistence type="predicted"/>
<keyword evidence="1" id="KW-0812">Transmembrane</keyword>
<evidence type="ECO:0000313" key="2">
    <source>
        <dbReference type="EMBL" id="CAD9232528.1"/>
    </source>
</evidence>
<keyword evidence="1" id="KW-1133">Transmembrane helix</keyword>
<evidence type="ECO:0000256" key="1">
    <source>
        <dbReference type="SAM" id="Phobius"/>
    </source>
</evidence>
<accession>A0A7S1XE90</accession>
<sequence>MNGDGRMPVHRSHLVVMVVIVVIVVTSRNMQVGAQDMGNCEDGQQLWTDCLPTWALTPDGTMGRFTFVSQDNITIPAEDIDQVNQDLALVVGDLLQVVEEERNCAVLDTEWRAGVMNFFAQRGLNPASPNCISRYSLTHKIGQRYEALQDLSSNYFAKWGQPWAGFFDSRTIWPLGPWRFDFQAETQVCNIHTLTLASVDGEWSVVSSLTNMEPNLALEDTKRMYLMSLLRIDISDISNPRFLNETVQIRTPQADPNNRSGPGAGTLRLDIWGGKAGLATVTDQAPLQNPLVDMLLKQDNQNAELFQETLLPSNIAILAMPMVINLVPSHTVKLKTWSAIFLFILATDIVTTLPFLIKGVELITQARSASAGLVAYHVGNWGESQHLQLWLGSCGIAKSPVPGIVFLVVGFFMLALGMFLEVVTHKRTEVVDFAKSVHKGRRASRRKSTETNDTDLEFARDDNTALHLESTI</sequence>
<gene>
    <name evidence="2" type="ORF">CCAE0312_LOCUS4611</name>
</gene>
<keyword evidence="1" id="KW-0472">Membrane</keyword>
<dbReference type="EMBL" id="HBGH01008419">
    <property type="protein sequence ID" value="CAD9232528.1"/>
    <property type="molecule type" value="Transcribed_RNA"/>
</dbReference>
<reference evidence="2" key="1">
    <citation type="submission" date="2021-01" db="EMBL/GenBank/DDBJ databases">
        <authorList>
            <person name="Corre E."/>
            <person name="Pelletier E."/>
            <person name="Niang G."/>
            <person name="Scheremetjew M."/>
            <person name="Finn R."/>
            <person name="Kale V."/>
            <person name="Holt S."/>
            <person name="Cochrane G."/>
            <person name="Meng A."/>
            <person name="Brown T."/>
            <person name="Cohen L."/>
        </authorList>
    </citation>
    <scope>NUCLEOTIDE SEQUENCE</scope>
    <source>
        <strain evidence="2">SAG 36.94</strain>
    </source>
</reference>
<feature type="transmembrane region" description="Helical" evidence="1">
    <location>
        <begin position="401"/>
        <end position="420"/>
    </location>
</feature>
<feature type="transmembrane region" description="Helical" evidence="1">
    <location>
        <begin position="339"/>
        <end position="357"/>
    </location>
</feature>
<organism evidence="2">
    <name type="scientific">Compsopogon caeruleus</name>
    <dbReference type="NCBI Taxonomy" id="31354"/>
    <lineage>
        <taxon>Eukaryota</taxon>
        <taxon>Rhodophyta</taxon>
        <taxon>Compsopogonophyceae</taxon>
        <taxon>Compsopogonales</taxon>
        <taxon>Compsopogonaceae</taxon>
        <taxon>Compsopogon</taxon>
    </lineage>
</organism>
<feature type="transmembrane region" description="Helical" evidence="1">
    <location>
        <begin position="12"/>
        <end position="30"/>
    </location>
</feature>
<name>A0A7S1XE90_9RHOD</name>
<protein>
    <submittedName>
        <fullName evidence="2">Uncharacterized protein</fullName>
    </submittedName>
</protein>
<dbReference type="AlphaFoldDB" id="A0A7S1XE90"/>